<reference evidence="3" key="1">
    <citation type="submission" date="2017-03" db="EMBL/GenBank/DDBJ databases">
        <title>Phytopthora megakarya and P. palmivora, two closely related causual agents of cacao black pod achieved similar genome size and gene model numbers by different mechanisms.</title>
        <authorList>
            <person name="Ali S."/>
            <person name="Shao J."/>
            <person name="Larry D.J."/>
            <person name="Kronmiller B."/>
            <person name="Shen D."/>
            <person name="Strem M.D."/>
            <person name="Melnick R.L."/>
            <person name="Guiltinan M.J."/>
            <person name="Tyler B.M."/>
            <person name="Meinhardt L.W."/>
            <person name="Bailey B.A."/>
        </authorList>
    </citation>
    <scope>NUCLEOTIDE SEQUENCE [LARGE SCALE GENOMIC DNA]</scope>
    <source>
        <strain evidence="3">zdho120</strain>
    </source>
</reference>
<organism evidence="2 3">
    <name type="scientific">Phytophthora megakarya</name>
    <dbReference type="NCBI Taxonomy" id="4795"/>
    <lineage>
        <taxon>Eukaryota</taxon>
        <taxon>Sar</taxon>
        <taxon>Stramenopiles</taxon>
        <taxon>Oomycota</taxon>
        <taxon>Peronosporomycetes</taxon>
        <taxon>Peronosporales</taxon>
        <taxon>Peronosporaceae</taxon>
        <taxon>Phytophthora</taxon>
    </lineage>
</organism>
<dbReference type="PANTHER" id="PTHR21444">
    <property type="entry name" value="COILED-COIL DOMAIN-CONTAINING PROTEIN 180"/>
    <property type="match status" value="1"/>
</dbReference>
<dbReference type="AlphaFoldDB" id="A0A225VCP4"/>
<dbReference type="EMBL" id="NBNE01005511">
    <property type="protein sequence ID" value="OWZ03456.1"/>
    <property type="molecule type" value="Genomic_DNA"/>
</dbReference>
<sequence length="681" mass="77141">MKAQMEYGEEVKAISEDVEATIIRAADHVKEGLAIIDAEIQQAKTELTNNDLLLVSDNESILGMWMKLEAVCQRRTDTIDHFATHLDGIEQTRIDRVRVELQRLTWALMETAHALPHEVERIIEAEAYEVNMVVISNRRVYADLVARMGTANVDEFLTARLSWEKGQMNWRHLRHDDAIVRFQATINSPHFTDPEDRLQVLQQIRVFQEKIHSEQRLAVLKELNDAGASLSSDYTKKILENLSATQQYEEEKNHSFFSELRGLQQSKGDSAVALRETLRLELHGFGAMAKEGAIEAARQRLVELLSDETMEDFFRAAGGLKTELDTLVKQLCVEDLIYKTNLEPMVSSLEILLSALPLKSVMEKQGKEAEQKAVETTLEKLRKAAKNEIMAILPSLQTQILMLMNIDDMSANFKAELSDIMAQLDQIILEYGSLPSISADAPSEKTFSRTPSIAVLANSKSMKASAAMIGESSSSNNKPSESNGNIVDLQAIRKVQRRLGMLVYASELSAPWQQHLQFIADQLALQTKANGIVDEVISRECDFLIETRQQEGRLLVEEMGKRMEQQSALLHDHVEKLVKFYLRVVLCMEESTDKVQYVNLSVMDLLDTLKEIDEGTLADLESTFTQSCVRLRHSPSNNVLREEFQLSSDLLMLIEREYRTYDKRLHLAADNNVVAIDKQPH</sequence>
<accession>A0A225VCP4</accession>
<gene>
    <name evidence="2" type="ORF">PHMEG_00024813</name>
</gene>
<dbReference type="InterPro" id="IPR028089">
    <property type="entry name" value="DUF4455"/>
</dbReference>
<dbReference type="PANTHER" id="PTHR21444:SF14">
    <property type="entry name" value="COILED-COIL DOMAIN-CONTAINING PROTEIN 180"/>
    <property type="match status" value="1"/>
</dbReference>
<comment type="caution">
    <text evidence="2">The sequence shown here is derived from an EMBL/GenBank/DDBJ whole genome shotgun (WGS) entry which is preliminary data.</text>
</comment>
<dbReference type="Pfam" id="PF14643">
    <property type="entry name" value="DUF4455"/>
    <property type="match status" value="2"/>
</dbReference>
<evidence type="ECO:0000313" key="3">
    <source>
        <dbReference type="Proteomes" id="UP000198211"/>
    </source>
</evidence>
<proteinExistence type="predicted"/>
<feature type="domain" description="DUF4455" evidence="1">
    <location>
        <begin position="532"/>
        <end position="670"/>
    </location>
</feature>
<name>A0A225VCP4_9STRA</name>
<evidence type="ECO:0000259" key="1">
    <source>
        <dbReference type="Pfam" id="PF14643"/>
    </source>
</evidence>
<protein>
    <recommendedName>
        <fullName evidence="1">DUF4455 domain-containing protein</fullName>
    </recommendedName>
</protein>
<evidence type="ECO:0000313" key="2">
    <source>
        <dbReference type="EMBL" id="OWZ03456.1"/>
    </source>
</evidence>
<dbReference type="OrthoDB" id="431588at2759"/>
<dbReference type="Proteomes" id="UP000198211">
    <property type="component" value="Unassembled WGS sequence"/>
</dbReference>
<dbReference type="STRING" id="4795.A0A225VCP4"/>
<feature type="domain" description="DUF4455" evidence="1">
    <location>
        <begin position="3"/>
        <end position="302"/>
    </location>
</feature>
<keyword evidence="3" id="KW-1185">Reference proteome</keyword>